<dbReference type="CDD" id="cd09917">
    <property type="entry name" value="F-box_SF"/>
    <property type="match status" value="1"/>
</dbReference>
<evidence type="ECO:0000313" key="2">
    <source>
        <dbReference type="Proteomes" id="UP000800035"/>
    </source>
</evidence>
<gene>
    <name evidence="1" type="ORF">CC80DRAFT_593512</name>
</gene>
<accession>A0A6A5TXM0</accession>
<dbReference type="AlphaFoldDB" id="A0A6A5TXM0"/>
<dbReference type="OrthoDB" id="4430588at2759"/>
<dbReference type="EMBL" id="ML976991">
    <property type="protein sequence ID" value="KAF1956820.1"/>
    <property type="molecule type" value="Genomic_DNA"/>
</dbReference>
<organism evidence="1 2">
    <name type="scientific">Byssothecium circinans</name>
    <dbReference type="NCBI Taxonomy" id="147558"/>
    <lineage>
        <taxon>Eukaryota</taxon>
        <taxon>Fungi</taxon>
        <taxon>Dikarya</taxon>
        <taxon>Ascomycota</taxon>
        <taxon>Pezizomycotina</taxon>
        <taxon>Dothideomycetes</taxon>
        <taxon>Pleosporomycetidae</taxon>
        <taxon>Pleosporales</taxon>
        <taxon>Massarineae</taxon>
        <taxon>Massarinaceae</taxon>
        <taxon>Byssothecium</taxon>
    </lineage>
</organism>
<proteinExistence type="predicted"/>
<sequence length="155" mass="17870">MPKWKPFIIPPKVIDTPALLSSLRLPSELLLMIFDHANRLDKICLALSCRHLLQVSALASLKVPPKCKHQGCYKEKLLKRVRPRDKRGNPKKSWGLCVDCMQYRPTKKSYWTTKLVDFGSSEVWNGKYSMQCPQCWREERQHNPGAVVLTAKPRA</sequence>
<dbReference type="Proteomes" id="UP000800035">
    <property type="component" value="Unassembled WGS sequence"/>
</dbReference>
<keyword evidence="2" id="KW-1185">Reference proteome</keyword>
<protein>
    <recommendedName>
        <fullName evidence="3">F-box domain-containing protein</fullName>
    </recommendedName>
</protein>
<reference evidence="1" key="1">
    <citation type="journal article" date="2020" name="Stud. Mycol.">
        <title>101 Dothideomycetes genomes: a test case for predicting lifestyles and emergence of pathogens.</title>
        <authorList>
            <person name="Haridas S."/>
            <person name="Albert R."/>
            <person name="Binder M."/>
            <person name="Bloem J."/>
            <person name="Labutti K."/>
            <person name="Salamov A."/>
            <person name="Andreopoulos B."/>
            <person name="Baker S."/>
            <person name="Barry K."/>
            <person name="Bills G."/>
            <person name="Bluhm B."/>
            <person name="Cannon C."/>
            <person name="Castanera R."/>
            <person name="Culley D."/>
            <person name="Daum C."/>
            <person name="Ezra D."/>
            <person name="Gonzalez J."/>
            <person name="Henrissat B."/>
            <person name="Kuo A."/>
            <person name="Liang C."/>
            <person name="Lipzen A."/>
            <person name="Lutzoni F."/>
            <person name="Magnuson J."/>
            <person name="Mondo S."/>
            <person name="Nolan M."/>
            <person name="Ohm R."/>
            <person name="Pangilinan J."/>
            <person name="Park H.-J."/>
            <person name="Ramirez L."/>
            <person name="Alfaro M."/>
            <person name="Sun H."/>
            <person name="Tritt A."/>
            <person name="Yoshinaga Y."/>
            <person name="Zwiers L.-H."/>
            <person name="Turgeon B."/>
            <person name="Goodwin S."/>
            <person name="Spatafora J."/>
            <person name="Crous P."/>
            <person name="Grigoriev I."/>
        </authorList>
    </citation>
    <scope>NUCLEOTIDE SEQUENCE</scope>
    <source>
        <strain evidence="1">CBS 675.92</strain>
    </source>
</reference>
<evidence type="ECO:0008006" key="3">
    <source>
        <dbReference type="Google" id="ProtNLM"/>
    </source>
</evidence>
<evidence type="ECO:0000313" key="1">
    <source>
        <dbReference type="EMBL" id="KAF1956820.1"/>
    </source>
</evidence>
<name>A0A6A5TXM0_9PLEO</name>